<reference evidence="4 5" key="1">
    <citation type="submission" date="2024-11" db="EMBL/GenBank/DDBJ databases">
        <title>First Report of Moraxella oculi in Brazil in an Infectious Bovine Keratoconjunctivitis Outbreak.</title>
        <authorList>
            <person name="Carvalho C.V."/>
            <person name="Domingues R."/>
            <person name="Coutinho C."/>
            <person name="Honorio N.T.B.S."/>
            <person name="Faza D.R.L.R."/>
            <person name="Carvalho W.A."/>
            <person name="Machado A.B.F."/>
            <person name="Martins M.F."/>
            <person name="Gaspar E.B."/>
        </authorList>
    </citation>
    <scope>NUCLEOTIDE SEQUENCE [LARGE SCALE GENOMIC DNA]</scope>
    <source>
        <strain evidence="4 5">2117LE</strain>
    </source>
</reference>
<dbReference type="PROSITE" id="PS51724">
    <property type="entry name" value="SPOR"/>
    <property type="match status" value="1"/>
</dbReference>
<dbReference type="Gene3D" id="3.10.350.10">
    <property type="entry name" value="LysM domain"/>
    <property type="match status" value="1"/>
</dbReference>
<dbReference type="RefSeq" id="WP_407068656.1">
    <property type="nucleotide sequence ID" value="NZ_JBJJXE010000002.1"/>
</dbReference>
<dbReference type="Proteomes" id="UP001624684">
    <property type="component" value="Unassembled WGS sequence"/>
</dbReference>
<dbReference type="InterPro" id="IPR036779">
    <property type="entry name" value="LysM_dom_sf"/>
</dbReference>
<comment type="caution">
    <text evidence="4">The sequence shown here is derived from an EMBL/GenBank/DDBJ whole genome shotgun (WGS) entry which is preliminary data.</text>
</comment>
<evidence type="ECO:0000256" key="1">
    <source>
        <dbReference type="SAM" id="MobiDB-lite"/>
    </source>
</evidence>
<name>A0ABW8U5I2_9GAMM</name>
<dbReference type="Gene3D" id="3.30.70.1070">
    <property type="entry name" value="Sporulation related repeat"/>
    <property type="match status" value="1"/>
</dbReference>
<keyword evidence="5" id="KW-1185">Reference proteome</keyword>
<feature type="domain" description="SPOR" evidence="2">
    <location>
        <begin position="290"/>
        <end position="367"/>
    </location>
</feature>
<proteinExistence type="predicted"/>
<dbReference type="Pfam" id="PF05036">
    <property type="entry name" value="SPOR"/>
    <property type="match status" value="1"/>
</dbReference>
<dbReference type="SMART" id="SM00257">
    <property type="entry name" value="LysM"/>
    <property type="match status" value="1"/>
</dbReference>
<accession>A0ABW8U5I2</accession>
<dbReference type="InterPro" id="IPR007730">
    <property type="entry name" value="SPOR-like_dom"/>
</dbReference>
<evidence type="ECO:0000259" key="3">
    <source>
        <dbReference type="PROSITE" id="PS51782"/>
    </source>
</evidence>
<evidence type="ECO:0000313" key="5">
    <source>
        <dbReference type="Proteomes" id="UP001624684"/>
    </source>
</evidence>
<sequence>MISKQVILGLVLLLGGSVTIFAVLQNSKPIKPNADEAIQAVQMEGAVTRPVAVPLTADAATEEKILSQKQKQRELYNQQLAKEADVLLSEQERARMLALEKAKQEANPTTQSQISADNASKSEMIAMPAVQTRPEAVEAARVAEQKRMAEQKRAAEQKVIQDQQLAERKSREMTKQQPNQTKQDKQAEKITTQTKTESKPATSNDAMKKGKHTVAKGDTLIGLSRTYGVPVSALAAANDMNRHDALVLGRTIVIPSASSIAKSERSAKPAQPATESTASRTKSDNKANNTAVAYNYSVQVAISPDKAKVDEVVKKYRAAGYQVSTSQTSRGIRVLIGSADSYDEANAIRQKLAKDSRVDASGAWVKKLEK</sequence>
<feature type="compositionally biased region" description="Polar residues" evidence="1">
    <location>
        <begin position="273"/>
        <end position="286"/>
    </location>
</feature>
<dbReference type="EMBL" id="JBJJXE010000002">
    <property type="protein sequence ID" value="MFL1731888.1"/>
    <property type="molecule type" value="Genomic_DNA"/>
</dbReference>
<gene>
    <name evidence="4" type="ORF">ACJHVH_02575</name>
</gene>
<dbReference type="CDD" id="cd00118">
    <property type="entry name" value="LysM"/>
    <property type="match status" value="1"/>
</dbReference>
<dbReference type="SUPFAM" id="SSF54106">
    <property type="entry name" value="LysM domain"/>
    <property type="match status" value="1"/>
</dbReference>
<feature type="compositionally biased region" description="Polar residues" evidence="1">
    <location>
        <begin position="189"/>
        <end position="205"/>
    </location>
</feature>
<organism evidence="4 5">
    <name type="scientific">Moraxella oculi</name>
    <dbReference type="NCBI Taxonomy" id="2940516"/>
    <lineage>
        <taxon>Bacteria</taxon>
        <taxon>Pseudomonadati</taxon>
        <taxon>Pseudomonadota</taxon>
        <taxon>Gammaproteobacteria</taxon>
        <taxon>Moraxellales</taxon>
        <taxon>Moraxellaceae</taxon>
        <taxon>Moraxella</taxon>
    </lineage>
</organism>
<protein>
    <submittedName>
        <fullName evidence="4">LysM peptidoglycan-binding domain-containing protein</fullName>
    </submittedName>
</protein>
<feature type="compositionally biased region" description="Basic and acidic residues" evidence="1">
    <location>
        <begin position="165"/>
        <end position="174"/>
    </location>
</feature>
<evidence type="ECO:0000259" key="2">
    <source>
        <dbReference type="PROSITE" id="PS51724"/>
    </source>
</evidence>
<feature type="region of interest" description="Disordered" evidence="1">
    <location>
        <begin position="259"/>
        <end position="286"/>
    </location>
</feature>
<dbReference type="SUPFAM" id="SSF110997">
    <property type="entry name" value="Sporulation related repeat"/>
    <property type="match status" value="1"/>
</dbReference>
<dbReference type="InterPro" id="IPR018392">
    <property type="entry name" value="LysM"/>
</dbReference>
<feature type="region of interest" description="Disordered" evidence="1">
    <location>
        <begin position="148"/>
        <end position="211"/>
    </location>
</feature>
<feature type="domain" description="LysM" evidence="3">
    <location>
        <begin position="210"/>
        <end position="254"/>
    </location>
</feature>
<dbReference type="InterPro" id="IPR036680">
    <property type="entry name" value="SPOR-like_sf"/>
</dbReference>
<evidence type="ECO:0000313" key="4">
    <source>
        <dbReference type="EMBL" id="MFL1731888.1"/>
    </source>
</evidence>
<dbReference type="PROSITE" id="PS51782">
    <property type="entry name" value="LYSM"/>
    <property type="match status" value="1"/>
</dbReference>
<dbReference type="Pfam" id="PF01476">
    <property type="entry name" value="LysM"/>
    <property type="match status" value="1"/>
</dbReference>